<organism evidence="2 3">
    <name type="scientific">Paramecium tetraurelia</name>
    <dbReference type="NCBI Taxonomy" id="5888"/>
    <lineage>
        <taxon>Eukaryota</taxon>
        <taxon>Sar</taxon>
        <taxon>Alveolata</taxon>
        <taxon>Ciliophora</taxon>
        <taxon>Intramacronucleata</taxon>
        <taxon>Oligohymenophorea</taxon>
        <taxon>Peniculida</taxon>
        <taxon>Parameciidae</taxon>
        <taxon>Paramecium</taxon>
    </lineage>
</organism>
<protein>
    <submittedName>
        <fullName evidence="2">Uncharacterized protein</fullName>
    </submittedName>
</protein>
<dbReference type="eggNOG" id="ENOG502SWWY">
    <property type="taxonomic scope" value="Eukaryota"/>
</dbReference>
<dbReference type="OrthoDB" id="292992at2759"/>
<evidence type="ECO:0000313" key="2">
    <source>
        <dbReference type="EMBL" id="CAK93694.1"/>
    </source>
</evidence>
<dbReference type="Proteomes" id="UP000000600">
    <property type="component" value="Unassembled WGS sequence"/>
</dbReference>
<dbReference type="KEGG" id="ptm:GSPATT00026031001"/>
<proteinExistence type="predicted"/>
<name>A0EEG8_PARTE</name>
<evidence type="ECO:0000313" key="3">
    <source>
        <dbReference type="Proteomes" id="UP000000600"/>
    </source>
</evidence>
<dbReference type="EMBL" id="CT868673">
    <property type="protein sequence ID" value="CAK93694.1"/>
    <property type="molecule type" value="Genomic_DNA"/>
</dbReference>
<dbReference type="InParanoid" id="A0EEG8"/>
<dbReference type="HOGENOM" id="CLU_988513_0_0_1"/>
<dbReference type="OMA" id="RHKKQHP"/>
<keyword evidence="3" id="KW-1185">Reference proteome</keyword>
<dbReference type="GeneID" id="5046867"/>
<accession>A0EEG8</accession>
<sequence length="297" mass="34684">MSLTLLNKKYQALMVREKQIEDHFDPVVRHKKQHPNIEDLRQDYQEDLENYGFSKQSFKAKKESELENIQITPEKSLRPMTALISPVQSSSQRQRPITAPGLNTQTKQMMKIDENEEMLQLPYHSETKYWRNTKKYDKTNQNVVRNHSALKKVSLGGDCENYNIEEQEIKNRNLIEKQIIKNRLLSPTFVSQRHQINDRDVQQLTEGFYQHLALIKGTSQNQNQKSKPQPGFQLYDNLLDLMKLINQENSNKSPIITKTSSQGFRPQTGVSRQIKGQQRTRPFSSKIQTVGVRAFQQ</sequence>
<gene>
    <name evidence="2" type="ORF">GSPATT00026031001</name>
</gene>
<reference evidence="2 3" key="1">
    <citation type="journal article" date="2006" name="Nature">
        <title>Global trends of whole-genome duplications revealed by the ciliate Paramecium tetraurelia.</title>
        <authorList>
            <consortium name="Genoscope"/>
            <person name="Aury J.-M."/>
            <person name="Jaillon O."/>
            <person name="Duret L."/>
            <person name="Noel B."/>
            <person name="Jubin C."/>
            <person name="Porcel B.M."/>
            <person name="Segurens B."/>
            <person name="Daubin V."/>
            <person name="Anthouard V."/>
            <person name="Aiach N."/>
            <person name="Arnaiz O."/>
            <person name="Billaut A."/>
            <person name="Beisson J."/>
            <person name="Blanc I."/>
            <person name="Bouhouche K."/>
            <person name="Camara F."/>
            <person name="Duharcourt S."/>
            <person name="Guigo R."/>
            <person name="Gogendeau D."/>
            <person name="Katinka M."/>
            <person name="Keller A.-M."/>
            <person name="Kissmehl R."/>
            <person name="Klotz C."/>
            <person name="Koll F."/>
            <person name="Le Moue A."/>
            <person name="Lepere C."/>
            <person name="Malinsky S."/>
            <person name="Nowacki M."/>
            <person name="Nowak J.K."/>
            <person name="Plattner H."/>
            <person name="Poulain J."/>
            <person name="Ruiz F."/>
            <person name="Serrano V."/>
            <person name="Zagulski M."/>
            <person name="Dessen P."/>
            <person name="Betermier M."/>
            <person name="Weissenbach J."/>
            <person name="Scarpelli C."/>
            <person name="Schachter V."/>
            <person name="Sperling L."/>
            <person name="Meyer E."/>
            <person name="Cohen J."/>
            <person name="Wincker P."/>
        </authorList>
    </citation>
    <scope>NUCLEOTIDE SEQUENCE [LARGE SCALE GENOMIC DNA]</scope>
    <source>
        <strain evidence="2 3">Stock d4-2</strain>
    </source>
</reference>
<evidence type="ECO:0000256" key="1">
    <source>
        <dbReference type="SAM" id="MobiDB-lite"/>
    </source>
</evidence>
<feature type="region of interest" description="Disordered" evidence="1">
    <location>
        <begin position="253"/>
        <end position="286"/>
    </location>
</feature>
<dbReference type="RefSeq" id="XP_001461082.1">
    <property type="nucleotide sequence ID" value="XM_001461045.2"/>
</dbReference>
<dbReference type="AlphaFoldDB" id="A0EEG8"/>